<dbReference type="AlphaFoldDB" id="A0A2S4WHX2"/>
<name>A0A2S4WHX2_9BASI</name>
<evidence type="ECO:0000256" key="1">
    <source>
        <dbReference type="SAM" id="SignalP"/>
    </source>
</evidence>
<gene>
    <name evidence="2" type="ORF">PSHT_02475</name>
</gene>
<evidence type="ECO:0008006" key="4">
    <source>
        <dbReference type="Google" id="ProtNLM"/>
    </source>
</evidence>
<keyword evidence="3" id="KW-1185">Reference proteome</keyword>
<comment type="caution">
    <text evidence="2">The sequence shown here is derived from an EMBL/GenBank/DDBJ whole genome shotgun (WGS) entry which is preliminary data.</text>
</comment>
<feature type="signal peptide" evidence="1">
    <location>
        <begin position="1"/>
        <end position="19"/>
    </location>
</feature>
<protein>
    <recommendedName>
        <fullName evidence="4">Secreted protein</fullName>
    </recommendedName>
</protein>
<dbReference type="Proteomes" id="UP000238274">
    <property type="component" value="Unassembled WGS sequence"/>
</dbReference>
<dbReference type="EMBL" id="PKSM01000021">
    <property type="protein sequence ID" value="POW21364.1"/>
    <property type="molecule type" value="Genomic_DNA"/>
</dbReference>
<evidence type="ECO:0000313" key="2">
    <source>
        <dbReference type="EMBL" id="POW21364.1"/>
    </source>
</evidence>
<keyword evidence="1" id="KW-0732">Signal</keyword>
<feature type="chain" id="PRO_5015435112" description="Secreted protein" evidence="1">
    <location>
        <begin position="20"/>
        <end position="129"/>
    </location>
</feature>
<proteinExistence type="predicted"/>
<reference evidence="3" key="3">
    <citation type="journal article" date="2018" name="Mol. Plant Microbe Interact.">
        <title>Genome sequence resources for the wheat stripe rust pathogen (Puccinia striiformis f. sp. tritici) and the barley stripe rust pathogen (Puccinia striiformis f. sp. hordei).</title>
        <authorList>
            <person name="Xia C."/>
            <person name="Wang M."/>
            <person name="Yin C."/>
            <person name="Cornejo O.E."/>
            <person name="Hulbert S.H."/>
            <person name="Chen X."/>
        </authorList>
    </citation>
    <scope>NUCLEOTIDE SEQUENCE [LARGE SCALE GENOMIC DNA]</scope>
    <source>
        <strain evidence="3">93TX-2</strain>
    </source>
</reference>
<dbReference type="VEuPathDB" id="FungiDB:PSTT_15036"/>
<sequence length="129" mass="14603">MQLLISLILMAFALEAAFGTPLGPLTRRLASTGVPATFGESKPSIRMAQLRSVISLVEQTRKLKTTTLYKWSREVSVYGFDSVAWIFSTNFTRARHFLSPKPMQFFLLFIETSKTDIFIFTIRASSKTE</sequence>
<organism evidence="2 3">
    <name type="scientific">Puccinia striiformis</name>
    <dbReference type="NCBI Taxonomy" id="27350"/>
    <lineage>
        <taxon>Eukaryota</taxon>
        <taxon>Fungi</taxon>
        <taxon>Dikarya</taxon>
        <taxon>Basidiomycota</taxon>
        <taxon>Pucciniomycotina</taxon>
        <taxon>Pucciniomycetes</taxon>
        <taxon>Pucciniales</taxon>
        <taxon>Pucciniaceae</taxon>
        <taxon>Puccinia</taxon>
    </lineage>
</organism>
<accession>A0A2S4WHX2</accession>
<evidence type="ECO:0000313" key="3">
    <source>
        <dbReference type="Proteomes" id="UP000238274"/>
    </source>
</evidence>
<reference evidence="2 3" key="1">
    <citation type="submission" date="2017-12" db="EMBL/GenBank/DDBJ databases">
        <title>Gene loss provides genomic basis for host adaptation in cereal stripe rust fungi.</title>
        <authorList>
            <person name="Xia C."/>
        </authorList>
    </citation>
    <scope>NUCLEOTIDE SEQUENCE [LARGE SCALE GENOMIC DNA]</scope>
    <source>
        <strain evidence="2 3">93TX-2</strain>
    </source>
</reference>
<dbReference type="VEuPathDB" id="FungiDB:PSHT_02475"/>
<reference evidence="3" key="2">
    <citation type="journal article" date="2018" name="BMC Genomics">
        <title>Genomic insights into host adaptation between the wheat stripe rust pathogen (Puccinia striiformis f. sp. tritici) and the barley stripe rust pathogen (Puccinia striiformis f. sp. hordei).</title>
        <authorList>
            <person name="Xia C."/>
            <person name="Wang M."/>
            <person name="Yin C."/>
            <person name="Cornejo O.E."/>
            <person name="Hulbert S.H."/>
            <person name="Chen X."/>
        </authorList>
    </citation>
    <scope>NUCLEOTIDE SEQUENCE [LARGE SCALE GENOMIC DNA]</scope>
    <source>
        <strain evidence="3">93TX-2</strain>
    </source>
</reference>